<dbReference type="GO" id="GO:0006355">
    <property type="term" value="P:regulation of DNA-templated transcription"/>
    <property type="evidence" value="ECO:0007669"/>
    <property type="project" value="InterPro"/>
</dbReference>
<evidence type="ECO:0000313" key="2">
    <source>
        <dbReference type="EMBL" id="PLW67237.1"/>
    </source>
</evidence>
<dbReference type="SUPFAM" id="SSF46894">
    <property type="entry name" value="C-terminal effector domain of the bipartite response regulators"/>
    <property type="match status" value="1"/>
</dbReference>
<organism evidence="2 3">
    <name type="scientific">Pseudohalioglobus lutimaris</name>
    <dbReference type="NCBI Taxonomy" id="1737061"/>
    <lineage>
        <taxon>Bacteria</taxon>
        <taxon>Pseudomonadati</taxon>
        <taxon>Pseudomonadota</taxon>
        <taxon>Gammaproteobacteria</taxon>
        <taxon>Cellvibrionales</taxon>
        <taxon>Halieaceae</taxon>
        <taxon>Pseudohalioglobus</taxon>
    </lineage>
</organism>
<evidence type="ECO:0000313" key="3">
    <source>
        <dbReference type="Proteomes" id="UP000235005"/>
    </source>
</evidence>
<dbReference type="EMBL" id="PKUS01000033">
    <property type="protein sequence ID" value="PLW67237.1"/>
    <property type="molecule type" value="Genomic_DNA"/>
</dbReference>
<gene>
    <name evidence="2" type="ORF">C0039_18075</name>
</gene>
<dbReference type="Gene3D" id="1.10.10.10">
    <property type="entry name" value="Winged helix-like DNA-binding domain superfamily/Winged helix DNA-binding domain"/>
    <property type="match status" value="1"/>
</dbReference>
<dbReference type="SMART" id="SM00421">
    <property type="entry name" value="HTH_LUXR"/>
    <property type="match status" value="1"/>
</dbReference>
<keyword evidence="3" id="KW-1185">Reference proteome</keyword>
<protein>
    <recommendedName>
        <fullName evidence="1">HTH luxR-type domain-containing protein</fullName>
    </recommendedName>
</protein>
<dbReference type="InterPro" id="IPR016032">
    <property type="entry name" value="Sig_transdc_resp-reg_C-effctor"/>
</dbReference>
<accession>A0A2N5WYD6</accession>
<comment type="caution">
    <text evidence="2">The sequence shown here is derived from an EMBL/GenBank/DDBJ whole genome shotgun (WGS) entry which is preliminary data.</text>
</comment>
<dbReference type="GO" id="GO:0003677">
    <property type="term" value="F:DNA binding"/>
    <property type="evidence" value="ECO:0007669"/>
    <property type="project" value="InterPro"/>
</dbReference>
<reference evidence="2 3" key="1">
    <citation type="submission" date="2018-01" db="EMBL/GenBank/DDBJ databases">
        <title>The draft genome sequence of Halioglobus lutimaris HF004.</title>
        <authorList>
            <person name="Du Z.-J."/>
            <person name="Shi M.-J."/>
        </authorList>
    </citation>
    <scope>NUCLEOTIDE SEQUENCE [LARGE SCALE GENOMIC DNA]</scope>
    <source>
        <strain evidence="2 3">HF004</strain>
    </source>
</reference>
<sequence length="380" mass="42918">MEISLSEIQAAHPLSQAIYEGVLEKPPWKTLLKYLEDYMQVPSATIVVRRPQLSDPGLTMYLYSDSDSGALEDFQNRAHLDSPFAELPVRQVFTLYDRVTLSELKSLDFYEYLNAYNVSDLIGFDVYDQQSHIRLRLRLVRIGDAPAFSRDDRARLESIVPLMNNALKLYSAYTHNSFIEEFYEELLGSMDIASVILNADLEVLTANKQAKLILNSEDGVFLRHSLLRCNQSADQQKLEESCRELITRDRDAEKVPRTRSISIDRTSSDTKWDVHIRTVEKQDVVFGEGGPELVLLLRGPVRDCAPSQSRLIEMFGVTPAESKLITHLIDGLTLTAAAEVLGVSRNTARAQLSSIFTKTGVNRQSQLVKLVSDAFATQWQ</sequence>
<dbReference type="InterPro" id="IPR000792">
    <property type="entry name" value="Tscrpt_reg_LuxR_C"/>
</dbReference>
<feature type="domain" description="HTH luxR-type" evidence="1">
    <location>
        <begin position="314"/>
        <end position="371"/>
    </location>
</feature>
<proteinExistence type="predicted"/>
<dbReference type="InterPro" id="IPR036388">
    <property type="entry name" value="WH-like_DNA-bd_sf"/>
</dbReference>
<dbReference type="AlphaFoldDB" id="A0A2N5WYD6"/>
<name>A0A2N5WYD6_9GAMM</name>
<evidence type="ECO:0000259" key="1">
    <source>
        <dbReference type="SMART" id="SM00421"/>
    </source>
</evidence>
<dbReference type="Proteomes" id="UP000235005">
    <property type="component" value="Unassembled WGS sequence"/>
</dbReference>